<dbReference type="InterPro" id="IPR009075">
    <property type="entry name" value="AcylCo_DH/oxidase_C"/>
</dbReference>
<dbReference type="AlphaFoldDB" id="A0A927CUB7"/>
<accession>A0A927CUB7</accession>
<keyword evidence="5" id="KW-1185">Reference proteome</keyword>
<dbReference type="Pfam" id="PF00441">
    <property type="entry name" value="Acyl-CoA_dh_1"/>
    <property type="match status" value="1"/>
</dbReference>
<evidence type="ECO:0000313" key="5">
    <source>
        <dbReference type="Proteomes" id="UP000602076"/>
    </source>
</evidence>
<proteinExistence type="predicted"/>
<evidence type="ECO:0000256" key="1">
    <source>
        <dbReference type="ARBA" id="ARBA00022630"/>
    </source>
</evidence>
<dbReference type="GO" id="GO:0005737">
    <property type="term" value="C:cytoplasm"/>
    <property type="evidence" value="ECO:0007669"/>
    <property type="project" value="TreeGrafter"/>
</dbReference>
<feature type="domain" description="Acyl-CoA dehydrogenase/oxidase C-terminal" evidence="3">
    <location>
        <begin position="138"/>
        <end position="254"/>
    </location>
</feature>
<name>A0A927CUB7_9BACI</name>
<dbReference type="RefSeq" id="WP_190996750.1">
    <property type="nucleotide sequence ID" value="NZ_JACXSI010000004.1"/>
</dbReference>
<dbReference type="PANTHER" id="PTHR48083:SF31">
    <property type="entry name" value="ACYL-COA DEHYDROGENASE FADE10-RELATED"/>
    <property type="match status" value="1"/>
</dbReference>
<evidence type="ECO:0000259" key="3">
    <source>
        <dbReference type="Pfam" id="PF00441"/>
    </source>
</evidence>
<organism evidence="4 5">
    <name type="scientific">Peribacillus faecalis</name>
    <dbReference type="NCBI Taxonomy" id="2772559"/>
    <lineage>
        <taxon>Bacteria</taxon>
        <taxon>Bacillati</taxon>
        <taxon>Bacillota</taxon>
        <taxon>Bacilli</taxon>
        <taxon>Bacillales</taxon>
        <taxon>Bacillaceae</taxon>
        <taxon>Peribacillus</taxon>
    </lineage>
</organism>
<protein>
    <submittedName>
        <fullName evidence="4">Acyl-CoA dehydrogenase</fullName>
    </submittedName>
</protein>
<evidence type="ECO:0000313" key="4">
    <source>
        <dbReference type="EMBL" id="MBD3107201.1"/>
    </source>
</evidence>
<dbReference type="PANTHER" id="PTHR48083">
    <property type="entry name" value="MEDIUM-CHAIN SPECIFIC ACYL-COA DEHYDROGENASE, MITOCHONDRIAL-RELATED"/>
    <property type="match status" value="1"/>
</dbReference>
<evidence type="ECO:0000256" key="2">
    <source>
        <dbReference type="ARBA" id="ARBA00023002"/>
    </source>
</evidence>
<comment type="caution">
    <text evidence="4">The sequence shown here is derived from an EMBL/GenBank/DDBJ whole genome shotgun (WGS) entry which is preliminary data.</text>
</comment>
<keyword evidence="2" id="KW-0560">Oxidoreductase</keyword>
<dbReference type="GO" id="GO:0003995">
    <property type="term" value="F:acyl-CoA dehydrogenase activity"/>
    <property type="evidence" value="ECO:0007669"/>
    <property type="project" value="TreeGrafter"/>
</dbReference>
<keyword evidence="1" id="KW-0285">Flavoprotein</keyword>
<dbReference type="GO" id="GO:0033539">
    <property type="term" value="P:fatty acid beta-oxidation using acyl-CoA dehydrogenase"/>
    <property type="evidence" value="ECO:0007669"/>
    <property type="project" value="TreeGrafter"/>
</dbReference>
<sequence length="324" mass="36152">MPSAFYVLPVNIRPLFPLAEVYIVNWLLKDIGEQVTEEIVTVSCSDEKLQLEKKENGFLISGTLKDVPYARFAQKLLVLTGEIAILLDLKKAEMKHGQNLAGEARDEVYFCNVFVENGQLISVQKKQTEKKLRYLGALTRTVMMAGALERILELAVNYAKGREQFARPLHRFQVVQQQLALLAGEVAAAGIAAEYAATSYGGNPFSKEIALAKVRVNEAAGKASAIAHQVLAAIGFTHEHTLHHSTRRLRAWRDEYGTETDWGLGNSTDRIIITNEELRIVVTGDGCRKSFRKGGIIDERFTFFGRKQYCKNSAESPGKFECVQ</sequence>
<dbReference type="Gene3D" id="1.20.140.10">
    <property type="entry name" value="Butyryl-CoA Dehydrogenase, subunit A, domain 3"/>
    <property type="match status" value="1"/>
</dbReference>
<dbReference type="Proteomes" id="UP000602076">
    <property type="component" value="Unassembled WGS sequence"/>
</dbReference>
<dbReference type="InterPro" id="IPR036250">
    <property type="entry name" value="AcylCo_DH-like_C"/>
</dbReference>
<dbReference type="SUPFAM" id="SSF47203">
    <property type="entry name" value="Acyl-CoA dehydrogenase C-terminal domain-like"/>
    <property type="match status" value="1"/>
</dbReference>
<dbReference type="EMBL" id="JACXSI010000004">
    <property type="protein sequence ID" value="MBD3107201.1"/>
    <property type="molecule type" value="Genomic_DNA"/>
</dbReference>
<dbReference type="InterPro" id="IPR050741">
    <property type="entry name" value="Acyl-CoA_dehydrogenase"/>
</dbReference>
<reference evidence="4" key="1">
    <citation type="submission" date="2020-09" db="EMBL/GenBank/DDBJ databases">
        <title>Bacillus faecalis sp. nov., a moderately halophilic bacterium isolated from cow faeces.</title>
        <authorList>
            <person name="Jiang L."/>
            <person name="Lee J."/>
        </authorList>
    </citation>
    <scope>NUCLEOTIDE SEQUENCE</scope>
    <source>
        <strain evidence="4">AGMB 02131</strain>
    </source>
</reference>
<gene>
    <name evidence="4" type="ORF">IEO70_02390</name>
</gene>